<reference evidence="4 5" key="1">
    <citation type="submission" date="2017-09" db="EMBL/GenBank/DDBJ databases">
        <title>Complete genome sequence of Verrucomicrobial strain HZ-65, isolated from freshwater.</title>
        <authorList>
            <person name="Choi A."/>
        </authorList>
    </citation>
    <scope>NUCLEOTIDE SEQUENCE [LARGE SCALE GENOMIC DNA]</scope>
    <source>
        <strain evidence="4 5">HZ-65</strain>
    </source>
</reference>
<dbReference type="OrthoDB" id="9816471at2"/>
<dbReference type="SUPFAM" id="SSF48452">
    <property type="entry name" value="TPR-like"/>
    <property type="match status" value="1"/>
</dbReference>
<gene>
    <name evidence="4" type="ORF">CMV30_05930</name>
</gene>
<dbReference type="AlphaFoldDB" id="A0A290QGQ5"/>
<keyword evidence="2" id="KW-0732">Signal</keyword>
<dbReference type="Gene3D" id="1.25.40.10">
    <property type="entry name" value="Tetratricopeptide repeat domain"/>
    <property type="match status" value="1"/>
</dbReference>
<name>A0A290QGQ5_9BACT</name>
<dbReference type="InterPro" id="IPR036779">
    <property type="entry name" value="LysM_dom_sf"/>
</dbReference>
<dbReference type="CDD" id="cd00118">
    <property type="entry name" value="LysM"/>
    <property type="match status" value="1"/>
</dbReference>
<dbReference type="PROSITE" id="PS51257">
    <property type="entry name" value="PROKAR_LIPOPROTEIN"/>
    <property type="match status" value="1"/>
</dbReference>
<dbReference type="KEGG" id="vbh:CMV30_05930"/>
<evidence type="ECO:0000259" key="3">
    <source>
        <dbReference type="PROSITE" id="PS51782"/>
    </source>
</evidence>
<proteinExistence type="predicted"/>
<dbReference type="Gene3D" id="3.10.350.10">
    <property type="entry name" value="LysM domain"/>
    <property type="match status" value="1"/>
</dbReference>
<sequence length="313" mass="34363">MRPRFLSLALFALAALFFAAGCDRVDSMPFTAEVDEPGYRRGKELIRQGRNQEALMEFQKVIEKRGLNNAPEAHLEIGLLYQSHIRDPISAIYHFKKFRELKPSTQQAQLVGARIDAAMREFASTLPGKPLDNPLTPADNPEVVQRLERENEQLRAALARMRVSAGLPARVPVDASGNLAQLPAEETPAIEASPISASSTDEFVVTHSPFGPETPAFEPVTTPSFTPTRPAPQQAAVINTPAPRPAQTPPPQTPPATTTGRRHVVRQGEGLWTIARRYYGTPTAAQVDGIYTANRDRMSSKSDLKVGMELRIP</sequence>
<feature type="domain" description="LysM" evidence="3">
    <location>
        <begin position="261"/>
        <end position="312"/>
    </location>
</feature>
<keyword evidence="5" id="KW-1185">Reference proteome</keyword>
<dbReference type="Pfam" id="PF01476">
    <property type="entry name" value="LysM"/>
    <property type="match status" value="1"/>
</dbReference>
<feature type="compositionally biased region" description="Pro residues" evidence="1">
    <location>
        <begin position="242"/>
        <end position="254"/>
    </location>
</feature>
<feature type="signal peptide" evidence="2">
    <location>
        <begin position="1"/>
        <end position="19"/>
    </location>
</feature>
<evidence type="ECO:0000256" key="2">
    <source>
        <dbReference type="SAM" id="SignalP"/>
    </source>
</evidence>
<evidence type="ECO:0000256" key="1">
    <source>
        <dbReference type="SAM" id="MobiDB-lite"/>
    </source>
</evidence>
<protein>
    <submittedName>
        <fullName evidence="4">Peptidoglycan-binding protein</fullName>
    </submittedName>
</protein>
<evidence type="ECO:0000313" key="5">
    <source>
        <dbReference type="Proteomes" id="UP000217265"/>
    </source>
</evidence>
<dbReference type="InterPro" id="IPR011990">
    <property type="entry name" value="TPR-like_helical_dom_sf"/>
</dbReference>
<dbReference type="InterPro" id="IPR018392">
    <property type="entry name" value="LysM"/>
</dbReference>
<accession>A0A290QGQ5</accession>
<feature type="chain" id="PRO_5012719167" evidence="2">
    <location>
        <begin position="20"/>
        <end position="313"/>
    </location>
</feature>
<evidence type="ECO:0000313" key="4">
    <source>
        <dbReference type="EMBL" id="ATC63531.1"/>
    </source>
</evidence>
<organism evidence="4 5">
    <name type="scientific">Nibricoccus aquaticus</name>
    <dbReference type="NCBI Taxonomy" id="2576891"/>
    <lineage>
        <taxon>Bacteria</taxon>
        <taxon>Pseudomonadati</taxon>
        <taxon>Verrucomicrobiota</taxon>
        <taxon>Opitutia</taxon>
        <taxon>Opitutales</taxon>
        <taxon>Opitutaceae</taxon>
        <taxon>Nibricoccus</taxon>
    </lineage>
</organism>
<dbReference type="Proteomes" id="UP000217265">
    <property type="component" value="Chromosome"/>
</dbReference>
<dbReference type="SMART" id="SM00257">
    <property type="entry name" value="LysM"/>
    <property type="match status" value="1"/>
</dbReference>
<dbReference type="RefSeq" id="WP_096055163.1">
    <property type="nucleotide sequence ID" value="NZ_CP023344.1"/>
</dbReference>
<feature type="region of interest" description="Disordered" evidence="1">
    <location>
        <begin position="240"/>
        <end position="263"/>
    </location>
</feature>
<dbReference type="PROSITE" id="PS51782">
    <property type="entry name" value="LYSM"/>
    <property type="match status" value="1"/>
</dbReference>
<dbReference type="EMBL" id="CP023344">
    <property type="protein sequence ID" value="ATC63531.1"/>
    <property type="molecule type" value="Genomic_DNA"/>
</dbReference>